<feature type="region of interest" description="Disordered" evidence="5">
    <location>
        <begin position="672"/>
        <end position="713"/>
    </location>
</feature>
<protein>
    <recommendedName>
        <fullName evidence="8">ENTH domain-containing protein</fullName>
    </recommendedName>
</protein>
<dbReference type="GO" id="GO:0031410">
    <property type="term" value="C:cytoplasmic vesicle"/>
    <property type="evidence" value="ECO:0007669"/>
    <property type="project" value="UniProtKB-SubCell"/>
</dbReference>
<feature type="region of interest" description="Disordered" evidence="5">
    <location>
        <begin position="466"/>
        <end position="487"/>
    </location>
</feature>
<dbReference type="OrthoDB" id="331857at2759"/>
<dbReference type="PANTHER" id="PTHR21514:SF0">
    <property type="entry name" value="AP-4 COMPLEX ACCESSORY SUBUNIT TEPSIN"/>
    <property type="match status" value="1"/>
</dbReference>
<dbReference type="Gene3D" id="1.25.40.90">
    <property type="match status" value="1"/>
</dbReference>
<evidence type="ECO:0000256" key="1">
    <source>
        <dbReference type="ARBA" id="ARBA00004541"/>
    </source>
</evidence>
<evidence type="ECO:0000256" key="2">
    <source>
        <dbReference type="ARBA" id="ARBA00004555"/>
    </source>
</evidence>
<dbReference type="InterPro" id="IPR035802">
    <property type="entry name" value="ENTH/VHS_tepsin"/>
</dbReference>
<feature type="region of interest" description="Disordered" evidence="5">
    <location>
        <begin position="989"/>
        <end position="1020"/>
    </location>
</feature>
<dbReference type="InterPro" id="IPR008942">
    <property type="entry name" value="ENTH_VHS"/>
</dbReference>
<evidence type="ECO:0000313" key="6">
    <source>
        <dbReference type="EMBL" id="KFG30371.1"/>
    </source>
</evidence>
<dbReference type="VEuPathDB" id="ToxoDB:TGDOM2_301410"/>
<proteinExistence type="predicted"/>
<dbReference type="PANTHER" id="PTHR21514">
    <property type="entry name" value="AP-4 COMPLEX ACCESSORY SUBUNIT TEPSIN"/>
    <property type="match status" value="1"/>
</dbReference>
<keyword evidence="4" id="KW-0968">Cytoplasmic vesicle</keyword>
<dbReference type="AlphaFoldDB" id="A0A086JE03"/>
<reference evidence="6 7" key="1">
    <citation type="submission" date="2014-02" db="EMBL/GenBank/DDBJ databases">
        <authorList>
            <person name="Sibley D."/>
            <person name="Venepally P."/>
            <person name="Karamycheva S."/>
            <person name="Hadjithomas M."/>
            <person name="Khan A."/>
            <person name="Brunk B."/>
            <person name="Roos D."/>
            <person name="Caler E."/>
            <person name="Lorenzi H."/>
        </authorList>
    </citation>
    <scope>NUCLEOTIDE SEQUENCE [LARGE SCALE GENOMIC DNA]</scope>
    <source>
        <strain evidence="6 7">GAB2-2007-GAL-DOM2</strain>
    </source>
</reference>
<feature type="compositionally biased region" description="Polar residues" evidence="5">
    <location>
        <begin position="878"/>
        <end position="888"/>
    </location>
</feature>
<feature type="region of interest" description="Disordered" evidence="5">
    <location>
        <begin position="859"/>
        <end position="888"/>
    </location>
</feature>
<feature type="compositionally biased region" description="Basic and acidic residues" evidence="5">
    <location>
        <begin position="672"/>
        <end position="681"/>
    </location>
</feature>
<feature type="region of interest" description="Disordered" evidence="5">
    <location>
        <begin position="521"/>
        <end position="549"/>
    </location>
</feature>
<dbReference type="InterPro" id="IPR039273">
    <property type="entry name" value="TEPSIN"/>
</dbReference>
<comment type="caution">
    <text evidence="6">The sequence shown here is derived from an EMBL/GenBank/DDBJ whole genome shotgun (WGS) entry which is preliminary data.</text>
</comment>
<feature type="compositionally biased region" description="Low complexity" evidence="5">
    <location>
        <begin position="752"/>
        <end position="764"/>
    </location>
</feature>
<feature type="compositionally biased region" description="Polar residues" evidence="5">
    <location>
        <begin position="289"/>
        <end position="299"/>
    </location>
</feature>
<keyword evidence="3" id="KW-0333">Golgi apparatus</keyword>
<comment type="subcellular location">
    <subcellularLocation>
        <location evidence="1">Cytoplasmic vesicle</location>
    </subcellularLocation>
    <subcellularLocation>
        <location evidence="2">Golgi apparatus</location>
    </subcellularLocation>
</comment>
<feature type="compositionally biased region" description="Low complexity" evidence="5">
    <location>
        <begin position="989"/>
        <end position="1004"/>
    </location>
</feature>
<name>A0A086JE03_TOXGO</name>
<feature type="region of interest" description="Disordered" evidence="5">
    <location>
        <begin position="279"/>
        <end position="299"/>
    </location>
</feature>
<evidence type="ECO:0000256" key="3">
    <source>
        <dbReference type="ARBA" id="ARBA00023034"/>
    </source>
</evidence>
<dbReference type="CDD" id="cd03572">
    <property type="entry name" value="ENTH_like_Tepsin"/>
    <property type="match status" value="1"/>
</dbReference>
<dbReference type="EMBL" id="AHZU02001637">
    <property type="protein sequence ID" value="KFG30371.1"/>
    <property type="molecule type" value="Genomic_DNA"/>
</dbReference>
<gene>
    <name evidence="6" type="ORF">TGDOM2_301410</name>
</gene>
<dbReference type="Proteomes" id="UP000028837">
    <property type="component" value="Unassembled WGS sequence"/>
</dbReference>
<feature type="region of interest" description="Disordered" evidence="5">
    <location>
        <begin position="752"/>
        <end position="804"/>
    </location>
</feature>
<evidence type="ECO:0000256" key="5">
    <source>
        <dbReference type="SAM" id="MobiDB-lite"/>
    </source>
</evidence>
<evidence type="ECO:0000313" key="7">
    <source>
        <dbReference type="Proteomes" id="UP000028837"/>
    </source>
</evidence>
<feature type="region of interest" description="Disordered" evidence="5">
    <location>
        <begin position="816"/>
        <end position="835"/>
    </location>
</feature>
<accession>A0A086JE03</accession>
<sequence>MDRTLLNKLTCSGEEMPAGYLYTELVSGTNNLFALVGQSACGTHPPFRRGHTPPAGVSPEDTVVEILDFVSRKLERSDSDPFVKAKCLRLLKHLCERGHERIRGIIQRRYLHRIKACQTYRGPPHPLQGDAPSAAVRAEADACLRCLYAHENGAAAAVSTSIESTGRIEGFGPGSMRATPGAAGGYRVEGQSSSGSNYGAYGGSTPSWSASASSMVGFGNPHFSHEKQPSRREQALQLISSTASKILPTAVQEQLQKVVTTALPGGTTSPVSRMQVYSSGSFRPPTAPQYDSNEGSGWTPSTSFSAGYAAAPEDRGRSLYGATAGRYSESAGSYCRPSLDSVSAPAVSSVSSGSRTAVWGPRGASGGAAAADSGLLSPRGERPAVPALIQSGAYENRVVEELLVPCGAKLTPAPATLEDFASKCQALDSRVLGCIIQQKLEDEAVPWISRLRLLCGCEALLRREREKGQRSLAGSTDKSTGESEPPTLAEVLAANCLETVERCMDTPQLKRPATEVLRLLEREKVEEGRPGNRVASATSSGDSNDERETASAVDLLDLGDEKQVETLGAGGRAADESGGDAQDLLDMSGADASRAHAGDAHVLNGIHPAAEKKSSRPSNQDDLLDVLSDDFTTLSVASACPSKNLSAARSQSAPSSASSTAASSFFSGLVVKDDKQRRREGATTARGDSSLLSPTGQAGRSSSASLLPETEAERGGGVRVASAVGSNLLSASNPQEILSLDTVLSSSLAASGPVGVSSGGAPPSFRGASTQDEQARREPVPFPLSRTGAPPPQPEGRGNAGGLAFSPLLLSPVGSQSSSALGVDVSPGPGLKSARDDMRQFAGHGSLFPASLGPLSSALATPASSVRPHSVPAPSFPPASTNLAPPQSRTAHLDRFFSSTGASAGKTRQVASGTTGYAALFPQSQPGNSDMAATTASPQLLHAASVTSPGRTEWASGASHAGGEGGAPFPWMGQQSPGANSVARGAAAFAPLGGPLGPKGPSAPETQPAALGTGGGVESRNAEARTKFAFVTS</sequence>
<feature type="compositionally biased region" description="Basic and acidic residues" evidence="5">
    <location>
        <begin position="521"/>
        <end position="530"/>
    </location>
</feature>
<dbReference type="GO" id="GO:0032588">
    <property type="term" value="C:trans-Golgi network membrane"/>
    <property type="evidence" value="ECO:0007669"/>
    <property type="project" value="TreeGrafter"/>
</dbReference>
<organism evidence="6 7">
    <name type="scientific">Toxoplasma gondii GAB2-2007-GAL-DOM2</name>
    <dbReference type="NCBI Taxonomy" id="1130820"/>
    <lineage>
        <taxon>Eukaryota</taxon>
        <taxon>Sar</taxon>
        <taxon>Alveolata</taxon>
        <taxon>Apicomplexa</taxon>
        <taxon>Conoidasida</taxon>
        <taxon>Coccidia</taxon>
        <taxon>Eucoccidiorida</taxon>
        <taxon>Eimeriorina</taxon>
        <taxon>Sarcocystidae</taxon>
        <taxon>Toxoplasma</taxon>
    </lineage>
</organism>
<feature type="compositionally biased region" description="Polar residues" evidence="5">
    <location>
        <begin position="686"/>
        <end position="705"/>
    </location>
</feature>
<evidence type="ECO:0008006" key="8">
    <source>
        <dbReference type="Google" id="ProtNLM"/>
    </source>
</evidence>
<evidence type="ECO:0000256" key="4">
    <source>
        <dbReference type="ARBA" id="ARBA00023329"/>
    </source>
</evidence>